<dbReference type="eggNOG" id="COG1576">
    <property type="taxonomic scope" value="Bacteria"/>
</dbReference>
<dbReference type="HOGENOM" id="CLU_051661_1_1_11"/>
<dbReference type="STRING" id="526226.Gbro_0105"/>
<dbReference type="Pfam" id="PF11716">
    <property type="entry name" value="MDMPI_N"/>
    <property type="match status" value="1"/>
</dbReference>
<dbReference type="OrthoDB" id="5185819at2"/>
<evidence type="ECO:0000259" key="1">
    <source>
        <dbReference type="Pfam" id="PF11716"/>
    </source>
</evidence>
<proteinExistence type="predicted"/>
<reference evidence="3" key="1">
    <citation type="submission" date="2009-10" db="EMBL/GenBank/DDBJ databases">
        <title>The complete chromosome of Gordonia bronchialis DSM 43247.</title>
        <authorList>
            <consortium name="US DOE Joint Genome Institute (JGI-PGF)"/>
            <person name="Lucas S."/>
            <person name="Copeland A."/>
            <person name="Lapidus A."/>
            <person name="Glavina del Rio T."/>
            <person name="Dalin E."/>
            <person name="Tice H."/>
            <person name="Bruce D."/>
            <person name="Goodwin L."/>
            <person name="Pitluck S."/>
            <person name="Kyrpides N."/>
            <person name="Mavromatis K."/>
            <person name="Ivanova N."/>
            <person name="Ovchinnikova G."/>
            <person name="Saunders E."/>
            <person name="Brettin T."/>
            <person name="Detter J.C."/>
            <person name="Han C."/>
            <person name="Larimer F."/>
            <person name="Land M."/>
            <person name="Hauser L."/>
            <person name="Markowitz V."/>
            <person name="Cheng J.-F."/>
            <person name="Hugenholtz P."/>
            <person name="Woyke T."/>
            <person name="Wu D."/>
            <person name="Jando M."/>
            <person name="Schneider S."/>
            <person name="Goeker M."/>
            <person name="Klenk H.-P."/>
            <person name="Eisen J.A."/>
        </authorList>
    </citation>
    <scope>NUCLEOTIDE SEQUENCE [LARGE SCALE GENOMIC DNA]</scope>
    <source>
        <strain evidence="3">ATCC 25592 / DSM 43247 / BCRC 13721 / JCM 3198 / KCTC 3076 / NBRC 16047 / NCTC 10667</strain>
    </source>
</reference>
<accession>D0LAC7</accession>
<dbReference type="RefSeq" id="WP_012832048.1">
    <property type="nucleotide sequence ID" value="NC_013441.1"/>
</dbReference>
<dbReference type="Gene3D" id="1.20.120.450">
    <property type="entry name" value="dinb family like domain"/>
    <property type="match status" value="1"/>
</dbReference>
<evidence type="ECO:0000313" key="3">
    <source>
        <dbReference type="Proteomes" id="UP000001219"/>
    </source>
</evidence>
<feature type="domain" description="Mycothiol-dependent maleylpyruvate isomerase metal-binding" evidence="1">
    <location>
        <begin position="19"/>
        <end position="130"/>
    </location>
</feature>
<organism evidence="2 3">
    <name type="scientific">Gordonia bronchialis (strain ATCC 25592 / DSM 43247 / BCRC 13721 / JCM 3198 / KCTC 3076 / NBRC 16047 / NCTC 10667)</name>
    <name type="common">Rhodococcus bronchialis</name>
    <dbReference type="NCBI Taxonomy" id="526226"/>
    <lineage>
        <taxon>Bacteria</taxon>
        <taxon>Bacillati</taxon>
        <taxon>Actinomycetota</taxon>
        <taxon>Actinomycetes</taxon>
        <taxon>Mycobacteriales</taxon>
        <taxon>Gordoniaceae</taxon>
        <taxon>Gordonia</taxon>
    </lineage>
</organism>
<gene>
    <name evidence="2" type="ordered locus">Gbro_0105</name>
</gene>
<dbReference type="KEGG" id="gbr:Gbro_0105"/>
<name>D0LAC7_GORB4</name>
<dbReference type="EMBL" id="CP001802">
    <property type="protein sequence ID" value="ACY19456.1"/>
    <property type="molecule type" value="Genomic_DNA"/>
</dbReference>
<evidence type="ECO:0000313" key="2">
    <source>
        <dbReference type="EMBL" id="ACY19456.1"/>
    </source>
</evidence>
<dbReference type="InterPro" id="IPR034660">
    <property type="entry name" value="DinB/YfiT-like"/>
</dbReference>
<dbReference type="GO" id="GO:0046872">
    <property type="term" value="F:metal ion binding"/>
    <property type="evidence" value="ECO:0007669"/>
    <property type="project" value="InterPro"/>
</dbReference>
<dbReference type="SUPFAM" id="SSF109854">
    <property type="entry name" value="DinB/YfiT-like putative metalloenzymes"/>
    <property type="match status" value="1"/>
</dbReference>
<dbReference type="Proteomes" id="UP000001219">
    <property type="component" value="Chromosome"/>
</dbReference>
<dbReference type="InterPro" id="IPR017517">
    <property type="entry name" value="Maleyloyr_isom"/>
</dbReference>
<sequence length="187" mass="19876">MTSSTDTSASLADRYAGLAAGFGAVLDAVGPDDWTAPSPCAGWTARDVVAHVIDTQRDFLAGHDVDAGPAPSLHDPAAAWRSHSHRVAGAVADPDIANRSFDGHFGPTSVGETLLRFYGFDMVAHRWDVATAVGAELRFTDDELTMMETAADGFGEALYSDGVCERVEIPDDADRQTILLARLGRRS</sequence>
<keyword evidence="3" id="KW-1185">Reference proteome</keyword>
<protein>
    <recommendedName>
        <fullName evidence="1">Mycothiol-dependent maleylpyruvate isomerase metal-binding domain-containing protein</fullName>
    </recommendedName>
</protein>
<dbReference type="InterPro" id="IPR024344">
    <property type="entry name" value="MDMPI_metal-binding"/>
</dbReference>
<reference evidence="2 3" key="2">
    <citation type="journal article" date="2010" name="Stand. Genomic Sci.">
        <title>Complete genome sequence of Gordonia bronchialis type strain (3410).</title>
        <authorList>
            <person name="Ivanova N."/>
            <person name="Sikorski J."/>
            <person name="Jando M."/>
            <person name="Lapidus A."/>
            <person name="Nolan M."/>
            <person name="Lucas S."/>
            <person name="Del Rio T.G."/>
            <person name="Tice H."/>
            <person name="Copeland A."/>
            <person name="Cheng J.F."/>
            <person name="Chen F."/>
            <person name="Bruce D."/>
            <person name="Goodwin L."/>
            <person name="Pitluck S."/>
            <person name="Mavromatis K."/>
            <person name="Ovchinnikova G."/>
            <person name="Pati A."/>
            <person name="Chen A."/>
            <person name="Palaniappan K."/>
            <person name="Land M."/>
            <person name="Hauser L."/>
            <person name="Chang Y.J."/>
            <person name="Jeffries C.D."/>
            <person name="Chain P."/>
            <person name="Saunders E."/>
            <person name="Han C."/>
            <person name="Detter J.C."/>
            <person name="Brettin T."/>
            <person name="Rohde M."/>
            <person name="Goker M."/>
            <person name="Bristow J."/>
            <person name="Eisen J.A."/>
            <person name="Markowitz V."/>
            <person name="Hugenholtz P."/>
            <person name="Klenk H.P."/>
            <person name="Kyrpides N.C."/>
        </authorList>
    </citation>
    <scope>NUCLEOTIDE SEQUENCE [LARGE SCALE GENOMIC DNA]</scope>
    <source>
        <strain evidence="3">ATCC 25592 / DSM 43247 / BCRC 13721 / JCM 3198 / KCTC 3076 / NBRC 16047 / NCTC 10667</strain>
    </source>
</reference>
<dbReference type="AlphaFoldDB" id="D0LAC7"/>
<dbReference type="NCBIfam" id="TIGR03083">
    <property type="entry name" value="maleylpyruvate isomerase family mycothiol-dependent enzyme"/>
    <property type="match status" value="1"/>
</dbReference>